<feature type="signal peptide" evidence="13">
    <location>
        <begin position="1"/>
        <end position="23"/>
    </location>
</feature>
<keyword evidence="7 12" id="KW-1133">Transmembrane helix</keyword>
<evidence type="ECO:0000256" key="11">
    <source>
        <dbReference type="RuleBase" id="RU000688"/>
    </source>
</evidence>
<evidence type="ECO:0000256" key="5">
    <source>
        <dbReference type="ARBA" id="ARBA00022692"/>
    </source>
</evidence>
<feature type="transmembrane region" description="Helical" evidence="12">
    <location>
        <begin position="137"/>
        <end position="160"/>
    </location>
</feature>
<organism evidence="15 16">
    <name type="scientific">Ceratotherium simum simum</name>
    <name type="common">Southern white rhinoceros</name>
    <dbReference type="NCBI Taxonomy" id="73337"/>
    <lineage>
        <taxon>Eukaryota</taxon>
        <taxon>Metazoa</taxon>
        <taxon>Chordata</taxon>
        <taxon>Craniata</taxon>
        <taxon>Vertebrata</taxon>
        <taxon>Euteleostomi</taxon>
        <taxon>Mammalia</taxon>
        <taxon>Eutheria</taxon>
        <taxon>Laurasiatheria</taxon>
        <taxon>Perissodactyla</taxon>
        <taxon>Rhinocerotidae</taxon>
        <taxon>Ceratotherium</taxon>
    </lineage>
</organism>
<sequence length="355" mass="39872">MRMRTQWLQIVFLLQLDLSQVQGHRRVTLPMTSFLVPGLIDEENQTGEVHFHFHPFSTDPAVASLLFMAFLLLYLGSLIGNVTIGLIVWRDHSLYTPMYFLLFALAMLEIGFSTNIAPLTLASILSMGKMLISLPGYGAQMFFFILLGGSDWILLAVVAYDRYMALHHPLRYNLIMSWQVCGQMTLGSLGLGFLLSLPLTILICPLPFCGHNEVYHFFCDMPAVIRLAYADTHMHEAALYAISFIILSISSLLITLSYVFIMAAILKIHSAEERHKAFSTCSSCLTVVLLQGGCGSLIYLCPSSSYSPERGQVVSVVYTFITLVLNPLIYSMRNKLLKDALKKEEITRFLLLRAH</sequence>
<dbReference type="InterPro" id="IPR000276">
    <property type="entry name" value="GPCR_Rhodpsn"/>
</dbReference>
<dbReference type="PROSITE" id="PS50262">
    <property type="entry name" value="G_PROTEIN_RECEP_F1_2"/>
    <property type="match status" value="1"/>
</dbReference>
<comment type="function">
    <text evidence="1">Putative odorant or sperm cell receptor.</text>
</comment>
<feature type="transmembrane region" description="Helical" evidence="12">
    <location>
        <begin position="237"/>
        <end position="265"/>
    </location>
</feature>
<keyword evidence="8 11" id="KW-0297">G-protein coupled receptor</keyword>
<feature type="chain" id="PRO_5046175072" description="Olfactory receptor" evidence="13">
    <location>
        <begin position="24"/>
        <end position="355"/>
    </location>
</feature>
<evidence type="ECO:0000259" key="14">
    <source>
        <dbReference type="PROSITE" id="PS50262"/>
    </source>
</evidence>
<comment type="subcellular location">
    <subcellularLocation>
        <location evidence="2 12">Cell membrane</location>
        <topology evidence="2 12">Multi-pass membrane protein</topology>
    </subcellularLocation>
</comment>
<reference evidence="16" key="1">
    <citation type="submission" date="2025-08" db="UniProtKB">
        <authorList>
            <consortium name="RefSeq"/>
        </authorList>
    </citation>
    <scope>IDENTIFICATION</scope>
</reference>
<keyword evidence="4 12" id="KW-0716">Sensory transduction</keyword>
<dbReference type="RefSeq" id="XP_004437827.1">
    <property type="nucleotide sequence ID" value="XM_004437770.1"/>
</dbReference>
<keyword evidence="13" id="KW-0732">Signal</keyword>
<keyword evidence="15" id="KW-1185">Reference proteome</keyword>
<evidence type="ECO:0000256" key="8">
    <source>
        <dbReference type="ARBA" id="ARBA00023040"/>
    </source>
</evidence>
<proteinExistence type="inferred from homology"/>
<evidence type="ECO:0000256" key="7">
    <source>
        <dbReference type="ARBA" id="ARBA00022989"/>
    </source>
</evidence>
<evidence type="ECO:0000256" key="6">
    <source>
        <dbReference type="ARBA" id="ARBA00022725"/>
    </source>
</evidence>
<evidence type="ECO:0000256" key="4">
    <source>
        <dbReference type="ARBA" id="ARBA00022606"/>
    </source>
</evidence>
<comment type="similarity">
    <text evidence="11">Belongs to the G-protein coupled receptor 1 family.</text>
</comment>
<keyword evidence="9 12" id="KW-0472">Membrane</keyword>
<dbReference type="PRINTS" id="PR00237">
    <property type="entry name" value="GPCRRHODOPSN"/>
</dbReference>
<dbReference type="InterPro" id="IPR000725">
    <property type="entry name" value="Olfact_rcpt"/>
</dbReference>
<gene>
    <name evidence="16" type="primary">LOC101389481</name>
</gene>
<dbReference type="Pfam" id="PF13853">
    <property type="entry name" value="7tm_4"/>
    <property type="match status" value="1"/>
</dbReference>
<dbReference type="Proteomes" id="UP000694910">
    <property type="component" value="Unplaced"/>
</dbReference>
<dbReference type="PANTHER" id="PTHR26453">
    <property type="entry name" value="OLFACTORY RECEPTOR"/>
    <property type="match status" value="1"/>
</dbReference>
<dbReference type="PROSITE" id="PS00237">
    <property type="entry name" value="G_PROTEIN_RECEP_F1_1"/>
    <property type="match status" value="1"/>
</dbReference>
<feature type="transmembrane region" description="Helical" evidence="12">
    <location>
        <begin position="61"/>
        <end position="88"/>
    </location>
</feature>
<keyword evidence="11" id="KW-0675">Receptor</keyword>
<feature type="transmembrane region" description="Helical" evidence="12">
    <location>
        <begin position="277"/>
        <end position="300"/>
    </location>
</feature>
<feature type="domain" description="G-protein coupled receptors family 1 profile" evidence="14">
    <location>
        <begin position="80"/>
        <end position="330"/>
    </location>
</feature>
<keyword evidence="10 11" id="KW-0807">Transducer</keyword>
<evidence type="ECO:0000256" key="9">
    <source>
        <dbReference type="ARBA" id="ARBA00023136"/>
    </source>
</evidence>
<dbReference type="Gene3D" id="1.20.1070.10">
    <property type="entry name" value="Rhodopsin 7-helix transmembrane proteins"/>
    <property type="match status" value="1"/>
</dbReference>
<evidence type="ECO:0000256" key="12">
    <source>
        <dbReference type="RuleBase" id="RU363047"/>
    </source>
</evidence>
<keyword evidence="6 12" id="KW-0552">Olfaction</keyword>
<keyword evidence="5 11" id="KW-0812">Transmembrane</keyword>
<protein>
    <recommendedName>
        <fullName evidence="12">Olfactory receptor</fullName>
    </recommendedName>
</protein>
<keyword evidence="3 12" id="KW-1003">Cell membrane</keyword>
<evidence type="ECO:0000256" key="1">
    <source>
        <dbReference type="ARBA" id="ARBA00003929"/>
    </source>
</evidence>
<name>A0ABM0I0P2_CERSS</name>
<accession>A0ABM0I0P2</accession>
<feature type="transmembrane region" description="Helical" evidence="12">
    <location>
        <begin position="181"/>
        <end position="208"/>
    </location>
</feature>
<dbReference type="GeneID" id="101389481"/>
<evidence type="ECO:0000256" key="10">
    <source>
        <dbReference type="ARBA" id="ARBA00023224"/>
    </source>
</evidence>
<evidence type="ECO:0000256" key="3">
    <source>
        <dbReference type="ARBA" id="ARBA00022475"/>
    </source>
</evidence>
<dbReference type="PRINTS" id="PR00245">
    <property type="entry name" value="OLFACTORYR"/>
</dbReference>
<feature type="transmembrane region" description="Helical" evidence="12">
    <location>
        <begin position="100"/>
        <end position="125"/>
    </location>
</feature>
<evidence type="ECO:0000256" key="2">
    <source>
        <dbReference type="ARBA" id="ARBA00004651"/>
    </source>
</evidence>
<evidence type="ECO:0000256" key="13">
    <source>
        <dbReference type="SAM" id="SignalP"/>
    </source>
</evidence>
<dbReference type="SUPFAM" id="SSF81321">
    <property type="entry name" value="Family A G protein-coupled receptor-like"/>
    <property type="match status" value="1"/>
</dbReference>
<evidence type="ECO:0000313" key="15">
    <source>
        <dbReference type="Proteomes" id="UP000694910"/>
    </source>
</evidence>
<evidence type="ECO:0000313" key="16">
    <source>
        <dbReference type="RefSeq" id="XP_004437827.1"/>
    </source>
</evidence>
<dbReference type="InterPro" id="IPR017452">
    <property type="entry name" value="GPCR_Rhodpsn_7TM"/>
</dbReference>
<feature type="transmembrane region" description="Helical" evidence="12">
    <location>
        <begin position="312"/>
        <end position="332"/>
    </location>
</feature>